<dbReference type="Proteomes" id="UP000323386">
    <property type="component" value="Unassembled WGS sequence"/>
</dbReference>
<dbReference type="EMBL" id="OOIP01000001">
    <property type="protein sequence ID" value="SPO34949.1"/>
    <property type="molecule type" value="Genomic_DNA"/>
</dbReference>
<dbReference type="AlphaFoldDB" id="A0A5C3EUZ7"/>
<accession>A0A5C3EUZ7</accession>
<feature type="region of interest" description="Disordered" evidence="1">
    <location>
        <begin position="105"/>
        <end position="124"/>
    </location>
</feature>
<gene>
    <name evidence="3" type="ORF">PSFLO_00420</name>
</gene>
<sequence>MPCHATPRHAMPAWLACPGLLVAFPALFRALEPADLGLLSCRSAWTASNSSDSHRASTCFHSLASPEPFAPFIAPTSPFVCTAPLPPSASPPGISAVTSDDLVGRHRSLSSGSNLREPFGSLAQ</sequence>
<protein>
    <recommendedName>
        <fullName evidence="5">Secreted protein</fullName>
    </recommendedName>
</protein>
<keyword evidence="2" id="KW-0732">Signal</keyword>
<evidence type="ECO:0000313" key="3">
    <source>
        <dbReference type="EMBL" id="SPO34949.1"/>
    </source>
</evidence>
<reference evidence="3 4" key="1">
    <citation type="submission" date="2018-03" db="EMBL/GenBank/DDBJ databases">
        <authorList>
            <person name="Guldener U."/>
        </authorList>
    </citation>
    <scope>NUCLEOTIDE SEQUENCE [LARGE SCALE GENOMIC DNA]</scope>
    <source>
        <strain evidence="3 4">DAOM196992</strain>
    </source>
</reference>
<organism evidence="3 4">
    <name type="scientific">Pseudozyma flocculosa</name>
    <dbReference type="NCBI Taxonomy" id="84751"/>
    <lineage>
        <taxon>Eukaryota</taxon>
        <taxon>Fungi</taxon>
        <taxon>Dikarya</taxon>
        <taxon>Basidiomycota</taxon>
        <taxon>Ustilaginomycotina</taxon>
        <taxon>Ustilaginomycetes</taxon>
        <taxon>Ustilaginales</taxon>
        <taxon>Ustilaginaceae</taxon>
        <taxon>Pseudozyma</taxon>
    </lineage>
</organism>
<keyword evidence="4" id="KW-1185">Reference proteome</keyword>
<proteinExistence type="predicted"/>
<feature type="signal peptide" evidence="2">
    <location>
        <begin position="1"/>
        <end position="30"/>
    </location>
</feature>
<feature type="chain" id="PRO_5022940719" description="Secreted protein" evidence="2">
    <location>
        <begin position="31"/>
        <end position="124"/>
    </location>
</feature>
<evidence type="ECO:0000313" key="4">
    <source>
        <dbReference type="Proteomes" id="UP000323386"/>
    </source>
</evidence>
<evidence type="ECO:0008006" key="5">
    <source>
        <dbReference type="Google" id="ProtNLM"/>
    </source>
</evidence>
<name>A0A5C3EUZ7_9BASI</name>
<evidence type="ECO:0000256" key="1">
    <source>
        <dbReference type="SAM" id="MobiDB-lite"/>
    </source>
</evidence>
<evidence type="ECO:0000256" key="2">
    <source>
        <dbReference type="SAM" id="SignalP"/>
    </source>
</evidence>